<dbReference type="GeneID" id="100163640"/>
<keyword evidence="4" id="KW-0472">Membrane</keyword>
<dbReference type="OrthoDB" id="269227at2759"/>
<evidence type="ECO:0000256" key="2">
    <source>
        <dbReference type="PIRSR" id="PIRSR000137-2"/>
    </source>
</evidence>
<keyword evidence="2 3" id="KW-0274">FAD</keyword>
<feature type="binding site" evidence="2">
    <location>
        <position position="193"/>
    </location>
    <ligand>
        <name>FAD</name>
        <dbReference type="ChEBI" id="CHEBI:57692"/>
    </ligand>
</feature>
<feature type="transmembrane region" description="Helical" evidence="4">
    <location>
        <begin position="7"/>
        <end position="35"/>
    </location>
</feature>
<dbReference type="AlphaFoldDB" id="A0A8R1W0W9"/>
<dbReference type="SUPFAM" id="SSF51905">
    <property type="entry name" value="FAD/NAD(P)-binding domain"/>
    <property type="match status" value="1"/>
</dbReference>
<dbReference type="Gene3D" id="3.50.50.60">
    <property type="entry name" value="FAD/NAD(P)-binding domain"/>
    <property type="match status" value="1"/>
</dbReference>
<evidence type="ECO:0000259" key="5">
    <source>
        <dbReference type="PROSITE" id="PS00623"/>
    </source>
</evidence>
<protein>
    <recommendedName>
        <fullName evidence="5">Glucose-methanol-choline oxidoreductase N-terminal domain-containing protein</fullName>
    </recommendedName>
</protein>
<dbReference type="Proteomes" id="UP000007819">
    <property type="component" value="Chromosome X"/>
</dbReference>
<proteinExistence type="inferred from homology"/>
<dbReference type="InterPro" id="IPR012132">
    <property type="entry name" value="GMC_OxRdtase"/>
</dbReference>
<feature type="domain" description="Glucose-methanol-choline oxidoreductase N-terminal" evidence="5">
    <location>
        <begin position="191"/>
        <end position="214"/>
    </location>
</feature>
<dbReference type="Gene3D" id="3.30.560.10">
    <property type="entry name" value="Glucose Oxidase, domain 3"/>
    <property type="match status" value="1"/>
</dbReference>
<evidence type="ECO:0000256" key="4">
    <source>
        <dbReference type="SAM" id="Phobius"/>
    </source>
</evidence>
<dbReference type="InterPro" id="IPR000172">
    <property type="entry name" value="GMC_OxRdtase_N"/>
</dbReference>
<keyword evidence="7" id="KW-1185">Reference proteome</keyword>
<name>A0A8R1W0W9_ACYPI</name>
<accession>A0A8R1W0W9</accession>
<evidence type="ECO:0000313" key="6">
    <source>
        <dbReference type="EnsemblMetazoa" id="XP_001947727.3"/>
    </source>
</evidence>
<keyword evidence="3" id="KW-0285">Flavoprotein</keyword>
<sequence length="676" mass="74213">MISSEVVVVAAVKSAVGVFVVLVNGCVVVVVLVYVAESGLRVIPSVQSSYVFGLHFNKIMSGVEVLPNGAIAEAASQMAWFLPVLLGTVAFFKYDSELRITDQPGDKIANEYDFIIVGAGSAGAVLANRLTEIEDWNVLLIEAGGDETELSDVPLLAANLQLTQLDWQYKAELQDTACLAMKDQRCNWPRGKVLGGSSVLNYMIYVRGNKMDYDSWLQQGNPGWGYNDVLHYFKKSEDNKNPYLTKTPYHSTGGYLTVSEAPYKTPLAHAFVEAGQEMGYDIRDINGERQTGFMIPQGTIRRGARCSTAKAFLRPVRLRKNLHVAINAHVTRVAIDPETKVAFGVEMIKDDTRHFIQAKKEVLLSAGSISSAQLLMLSGIGPMNHLTEMGIPVLADLDVGKNLQDHIGLGGLTFLIDKEVSLRLERVENVLTAINYATMGDGPLTVMGGVEGLAFINTKYANLSADTPDIELHFISGSTNSDGGVQLWKAHGLKEELYKSVYGPINNKDVWSAIPMLLRPKSRGEILLRSANSSEYPRILPNYLTAQEDVDTLVEGVKFVVAMSQTTPFRGFGSQLYDARFPGCSAMPRYTDAYWECMVRHYTVTIYHPVGTAKMGPEWDKTAVVDPRLQVYGVHGLRVVDASIMPTLVSANTNAPVIMIAEKAADMIKDKWLGEK</sequence>
<dbReference type="KEGG" id="api:100163640"/>
<evidence type="ECO:0000313" key="7">
    <source>
        <dbReference type="Proteomes" id="UP000007819"/>
    </source>
</evidence>
<dbReference type="Pfam" id="PF05199">
    <property type="entry name" value="GMC_oxred_C"/>
    <property type="match status" value="1"/>
</dbReference>
<dbReference type="GO" id="GO:0016614">
    <property type="term" value="F:oxidoreductase activity, acting on CH-OH group of donors"/>
    <property type="evidence" value="ECO:0007669"/>
    <property type="project" value="InterPro"/>
</dbReference>
<keyword evidence="4" id="KW-0812">Transmembrane</keyword>
<dbReference type="PANTHER" id="PTHR11552:SF227">
    <property type="entry name" value="GLUCOSE DEHYDROGENASE [FAD, QUINONE]-LIKE PROTEIN"/>
    <property type="match status" value="1"/>
</dbReference>
<dbReference type="InterPro" id="IPR036188">
    <property type="entry name" value="FAD/NAD-bd_sf"/>
</dbReference>
<keyword evidence="4" id="KW-1133">Transmembrane helix</keyword>
<dbReference type="PROSITE" id="PS00623">
    <property type="entry name" value="GMC_OXRED_1"/>
    <property type="match status" value="1"/>
</dbReference>
<reference evidence="6" key="2">
    <citation type="submission" date="2022-06" db="UniProtKB">
        <authorList>
            <consortium name="EnsemblMetazoa"/>
        </authorList>
    </citation>
    <scope>IDENTIFICATION</scope>
</reference>
<dbReference type="RefSeq" id="XP_001947727.3">
    <property type="nucleotide sequence ID" value="XM_001947692.4"/>
</dbReference>
<dbReference type="PIRSF" id="PIRSF000137">
    <property type="entry name" value="Alcohol_oxidase"/>
    <property type="match status" value="1"/>
</dbReference>
<comment type="similarity">
    <text evidence="1 3">Belongs to the GMC oxidoreductase family.</text>
</comment>
<organism evidence="6 7">
    <name type="scientific">Acyrthosiphon pisum</name>
    <name type="common">Pea aphid</name>
    <dbReference type="NCBI Taxonomy" id="7029"/>
    <lineage>
        <taxon>Eukaryota</taxon>
        <taxon>Metazoa</taxon>
        <taxon>Ecdysozoa</taxon>
        <taxon>Arthropoda</taxon>
        <taxon>Hexapoda</taxon>
        <taxon>Insecta</taxon>
        <taxon>Pterygota</taxon>
        <taxon>Neoptera</taxon>
        <taxon>Paraneoptera</taxon>
        <taxon>Hemiptera</taxon>
        <taxon>Sternorrhyncha</taxon>
        <taxon>Aphidomorpha</taxon>
        <taxon>Aphidoidea</taxon>
        <taxon>Aphididae</taxon>
        <taxon>Macrosiphini</taxon>
        <taxon>Acyrthosiphon</taxon>
    </lineage>
</organism>
<evidence type="ECO:0000256" key="1">
    <source>
        <dbReference type="ARBA" id="ARBA00010790"/>
    </source>
</evidence>
<dbReference type="InterPro" id="IPR007867">
    <property type="entry name" value="GMC_OxRtase_C"/>
</dbReference>
<feature type="binding site" evidence="2">
    <location>
        <position position="330"/>
    </location>
    <ligand>
        <name>FAD</name>
        <dbReference type="ChEBI" id="CHEBI:57692"/>
    </ligand>
</feature>
<evidence type="ECO:0000256" key="3">
    <source>
        <dbReference type="RuleBase" id="RU003968"/>
    </source>
</evidence>
<dbReference type="EnsemblMetazoa" id="XM_001947692.4">
    <property type="protein sequence ID" value="XP_001947727.3"/>
    <property type="gene ID" value="LOC100163640"/>
</dbReference>
<dbReference type="PANTHER" id="PTHR11552">
    <property type="entry name" value="GLUCOSE-METHANOL-CHOLINE GMC OXIDOREDUCTASE"/>
    <property type="match status" value="1"/>
</dbReference>
<comment type="cofactor">
    <cofactor evidence="2">
        <name>FAD</name>
        <dbReference type="ChEBI" id="CHEBI:57692"/>
    </cofactor>
</comment>
<dbReference type="Pfam" id="PF00732">
    <property type="entry name" value="GMC_oxred_N"/>
    <property type="match status" value="1"/>
</dbReference>
<reference evidence="7" key="1">
    <citation type="submission" date="2010-06" db="EMBL/GenBank/DDBJ databases">
        <authorList>
            <person name="Jiang H."/>
            <person name="Abraham K."/>
            <person name="Ali S."/>
            <person name="Alsbrooks S.L."/>
            <person name="Anim B.N."/>
            <person name="Anosike U.S."/>
            <person name="Attaway T."/>
            <person name="Bandaranaike D.P."/>
            <person name="Battles P.K."/>
            <person name="Bell S.N."/>
            <person name="Bell A.V."/>
            <person name="Beltran B."/>
            <person name="Bickham C."/>
            <person name="Bustamante Y."/>
            <person name="Caleb T."/>
            <person name="Canada A."/>
            <person name="Cardenas V."/>
            <person name="Carter K."/>
            <person name="Chacko J."/>
            <person name="Chandrabose M.N."/>
            <person name="Chavez D."/>
            <person name="Chavez A."/>
            <person name="Chen L."/>
            <person name="Chu H.-S."/>
            <person name="Claassen K.J."/>
            <person name="Cockrell R."/>
            <person name="Collins M."/>
            <person name="Cooper J.A."/>
            <person name="Cree A."/>
            <person name="Curry S.M."/>
            <person name="Da Y."/>
            <person name="Dao M.D."/>
            <person name="Das B."/>
            <person name="Davila M.-L."/>
            <person name="Davy-Carroll L."/>
            <person name="Denson S."/>
            <person name="Dinh H."/>
            <person name="Ebong V.E."/>
            <person name="Edwards J.R."/>
            <person name="Egan A."/>
            <person name="El-Daye J."/>
            <person name="Escobedo L."/>
            <person name="Fernandez S."/>
            <person name="Fernando P.R."/>
            <person name="Flagg N."/>
            <person name="Forbes L.D."/>
            <person name="Fowler R.G."/>
            <person name="Fu Q."/>
            <person name="Gabisi R.A."/>
            <person name="Ganer J."/>
            <person name="Garbino Pronczuk A."/>
            <person name="Garcia R.M."/>
            <person name="Garner T."/>
            <person name="Garrett T.E."/>
            <person name="Gonzalez D.A."/>
            <person name="Hamid H."/>
            <person name="Hawkins E.S."/>
            <person name="Hirani K."/>
            <person name="Hogues M.E."/>
            <person name="Hollins B."/>
            <person name="Hsiao C.-H."/>
            <person name="Jabil R."/>
            <person name="James M.L."/>
            <person name="Jhangiani S.N."/>
            <person name="Johnson B."/>
            <person name="Johnson Q."/>
            <person name="Joshi V."/>
            <person name="Kalu J.B."/>
            <person name="Kam C."/>
            <person name="Kashfia A."/>
            <person name="Keebler J."/>
            <person name="Kisamo H."/>
            <person name="Kovar C.L."/>
            <person name="Lago L.A."/>
            <person name="Lai C.-Y."/>
            <person name="Laidlaw J."/>
            <person name="Lara F."/>
            <person name="Le T.-K."/>
            <person name="Lee S.L."/>
            <person name="Legall F.H."/>
            <person name="Lemon S.J."/>
            <person name="Lewis L.R."/>
            <person name="Li B."/>
            <person name="Liu Y."/>
            <person name="Liu Y.-S."/>
            <person name="Lopez J."/>
            <person name="Lozado R.J."/>
            <person name="Lu J."/>
            <person name="Madu R.C."/>
            <person name="Maheshwari M."/>
            <person name="Maheshwari R."/>
            <person name="Malloy K."/>
            <person name="Martinez E."/>
            <person name="Mathew T."/>
            <person name="Mercado I.C."/>
            <person name="Mercado C."/>
            <person name="Meyer B."/>
            <person name="Montgomery K."/>
            <person name="Morgan M.B."/>
            <person name="Munidasa M."/>
            <person name="Nazareth L.V."/>
            <person name="Nelson J."/>
            <person name="Ng B.M."/>
            <person name="Nguyen N.B."/>
            <person name="Nguyen P.Q."/>
            <person name="Nguyen T."/>
            <person name="Obregon M."/>
            <person name="Okwuonu G.O."/>
            <person name="Onwere C.G."/>
            <person name="Orozco G."/>
            <person name="Parra A."/>
            <person name="Patel S."/>
            <person name="Patil S."/>
            <person name="Perez A."/>
            <person name="Perez Y."/>
            <person name="Pham C."/>
            <person name="Primus E.L."/>
            <person name="Pu L.-L."/>
            <person name="Puazo M."/>
            <person name="Qin X."/>
            <person name="Quiroz J.B."/>
            <person name="Reese J."/>
            <person name="Richards S."/>
            <person name="Rives C.M."/>
            <person name="Robberts R."/>
            <person name="Ruiz S.J."/>
            <person name="Ruiz M.J."/>
            <person name="Santibanez J."/>
            <person name="Schneider B.W."/>
            <person name="Sisson I."/>
            <person name="Smith M."/>
            <person name="Sodergren E."/>
            <person name="Song X.-Z."/>
            <person name="Song B.B."/>
            <person name="Summersgill H."/>
            <person name="Thelus R."/>
            <person name="Thornton R.D."/>
            <person name="Trejos Z.Y."/>
            <person name="Usmani K."/>
            <person name="Vattathil S."/>
            <person name="Villasana D."/>
            <person name="Walker D.L."/>
            <person name="Wang S."/>
            <person name="Wang K."/>
            <person name="White C.S."/>
            <person name="Williams A.C."/>
            <person name="Williamson J."/>
            <person name="Wilson K."/>
            <person name="Woghiren I.O."/>
            <person name="Woodworth J.R."/>
            <person name="Worley K.C."/>
            <person name="Wright R.A."/>
            <person name="Wu W."/>
            <person name="Young L."/>
            <person name="Zhang L."/>
            <person name="Zhang J."/>
            <person name="Zhu Y."/>
            <person name="Muzny D.M."/>
            <person name="Weinstock G."/>
            <person name="Gibbs R.A."/>
        </authorList>
    </citation>
    <scope>NUCLEOTIDE SEQUENCE [LARGE SCALE GENOMIC DNA]</scope>
    <source>
        <strain evidence="7">LSR1</strain>
    </source>
</reference>
<dbReference type="SUPFAM" id="SSF54373">
    <property type="entry name" value="FAD-linked reductases, C-terminal domain"/>
    <property type="match status" value="1"/>
</dbReference>
<dbReference type="GO" id="GO:0050660">
    <property type="term" value="F:flavin adenine dinucleotide binding"/>
    <property type="evidence" value="ECO:0007669"/>
    <property type="project" value="InterPro"/>
</dbReference>